<dbReference type="PANTHER" id="PTHR10889:SF1">
    <property type="entry name" value="DEOXYRIBOSE-PHOSPHATE ALDOLASE"/>
    <property type="match status" value="1"/>
</dbReference>
<name>A0ABW2SNK5_9ACTO</name>
<protein>
    <recommendedName>
        <fullName evidence="3">Deoxyribose-phosphate aldolase</fullName>
        <ecNumber evidence="3">4.1.2.4</ecNumber>
    </recommendedName>
</protein>
<dbReference type="GO" id="GO:0004139">
    <property type="term" value="F:deoxyribose-phosphate aldolase activity"/>
    <property type="evidence" value="ECO:0007669"/>
    <property type="project" value="UniProtKB-EC"/>
</dbReference>
<keyword evidence="1" id="KW-0963">Cytoplasm</keyword>
<keyword evidence="2" id="KW-0704">Schiff base</keyword>
<dbReference type="NCBIfam" id="TIGR00126">
    <property type="entry name" value="deoC"/>
    <property type="match status" value="1"/>
</dbReference>
<dbReference type="InterPro" id="IPR013785">
    <property type="entry name" value="Aldolase_TIM"/>
</dbReference>
<accession>A0ABW2SNK5</accession>
<gene>
    <name evidence="4" type="primary">deoC</name>
    <name evidence="4" type="ORF">ACFQWG_07635</name>
</gene>
<proteinExistence type="predicted"/>
<organism evidence="4 5">
    <name type="scientific">Schaalia naturae</name>
    <dbReference type="NCBI Taxonomy" id="635203"/>
    <lineage>
        <taxon>Bacteria</taxon>
        <taxon>Bacillati</taxon>
        <taxon>Actinomycetota</taxon>
        <taxon>Actinomycetes</taxon>
        <taxon>Actinomycetales</taxon>
        <taxon>Actinomycetaceae</taxon>
        <taxon>Schaalia</taxon>
    </lineage>
</organism>
<keyword evidence="4" id="KW-0456">Lyase</keyword>
<dbReference type="SMART" id="SM01133">
    <property type="entry name" value="DeoC"/>
    <property type="match status" value="1"/>
</dbReference>
<dbReference type="Proteomes" id="UP001596527">
    <property type="component" value="Unassembled WGS sequence"/>
</dbReference>
<sequence>MAMTAEEYAKHFDMALHLQSSKEEDIRRHARQARQAGVDGCYTNSFWTSVVAEELRGSDVHIGTAISFPYGCTSTAMKFAEIDEGLDVGATAVDMVVNVGKVCDGDWAFVRREVEGLREKTAARHALCKLIFEVCYLTDEEIASLTRLCCEAGVDYVKTATGSQGFPTEHQIKVMRSNLTNPQTRIKVSGVPRTFTMPASLWMIDKLGVSLIGTRMAADLVDQYRDYLVGK</sequence>
<dbReference type="EMBL" id="JBHTEF010000001">
    <property type="protein sequence ID" value="MFC7581066.1"/>
    <property type="molecule type" value="Genomic_DNA"/>
</dbReference>
<keyword evidence="5" id="KW-1185">Reference proteome</keyword>
<comment type="caution">
    <text evidence="4">The sequence shown here is derived from an EMBL/GenBank/DDBJ whole genome shotgun (WGS) entry which is preliminary data.</text>
</comment>
<evidence type="ECO:0000256" key="2">
    <source>
        <dbReference type="ARBA" id="ARBA00023270"/>
    </source>
</evidence>
<dbReference type="InterPro" id="IPR002915">
    <property type="entry name" value="DeoC/FbaB/LacD_aldolase"/>
</dbReference>
<evidence type="ECO:0000313" key="5">
    <source>
        <dbReference type="Proteomes" id="UP001596527"/>
    </source>
</evidence>
<dbReference type="Pfam" id="PF01791">
    <property type="entry name" value="DeoC"/>
    <property type="match status" value="1"/>
</dbReference>
<evidence type="ECO:0000256" key="1">
    <source>
        <dbReference type="ARBA" id="ARBA00022490"/>
    </source>
</evidence>
<dbReference type="EC" id="4.1.2.4" evidence="3"/>
<dbReference type="RefSeq" id="WP_380973923.1">
    <property type="nucleotide sequence ID" value="NZ_JBHTEF010000001.1"/>
</dbReference>
<dbReference type="PANTHER" id="PTHR10889">
    <property type="entry name" value="DEOXYRIBOSE-PHOSPHATE ALDOLASE"/>
    <property type="match status" value="1"/>
</dbReference>
<evidence type="ECO:0000313" key="4">
    <source>
        <dbReference type="EMBL" id="MFC7581066.1"/>
    </source>
</evidence>
<evidence type="ECO:0000256" key="3">
    <source>
        <dbReference type="NCBIfam" id="TIGR00126"/>
    </source>
</evidence>
<reference evidence="5" key="1">
    <citation type="journal article" date="2019" name="Int. J. Syst. Evol. Microbiol.">
        <title>The Global Catalogue of Microorganisms (GCM) 10K type strain sequencing project: providing services to taxonomists for standard genome sequencing and annotation.</title>
        <authorList>
            <consortium name="The Broad Institute Genomics Platform"/>
            <consortium name="The Broad Institute Genome Sequencing Center for Infectious Disease"/>
            <person name="Wu L."/>
            <person name="Ma J."/>
        </authorList>
    </citation>
    <scope>NUCLEOTIDE SEQUENCE [LARGE SCALE GENOMIC DNA]</scope>
    <source>
        <strain evidence="5">CCUG 56698</strain>
    </source>
</reference>
<dbReference type="InterPro" id="IPR011343">
    <property type="entry name" value="DeoC"/>
</dbReference>
<dbReference type="SUPFAM" id="SSF51569">
    <property type="entry name" value="Aldolase"/>
    <property type="match status" value="1"/>
</dbReference>
<dbReference type="Gene3D" id="3.20.20.70">
    <property type="entry name" value="Aldolase class I"/>
    <property type="match status" value="1"/>
</dbReference>